<dbReference type="EMBL" id="CM044701">
    <property type="protein sequence ID" value="KAI5683065.1"/>
    <property type="molecule type" value="Genomic_DNA"/>
</dbReference>
<gene>
    <name evidence="1" type="ORF">M9H77_04293</name>
</gene>
<protein>
    <submittedName>
        <fullName evidence="1">Uncharacterized protein</fullName>
    </submittedName>
</protein>
<comment type="caution">
    <text evidence="1">The sequence shown here is derived from an EMBL/GenBank/DDBJ whole genome shotgun (WGS) entry which is preliminary data.</text>
</comment>
<proteinExistence type="predicted"/>
<sequence>MEEVPAYVHLGPITPNVFTRQYEHRSGLIWSRDHETCITDLQCRHFGRNLFQADIHPSHRRCREPVPKHGARRVKRDQRRLPHSGTRGALTSLPPGVGFDHGGGRGEGYIIRGRADPESYIPHDPFNSPSGDALTFTLELTPDVPSHPSRAGTSYVPLDPFDSPDVSYVPPSLSVGSMSYALPPPSAIGSYLMHLYLRVQ</sequence>
<reference evidence="2" key="1">
    <citation type="journal article" date="2023" name="Nat. Plants">
        <title>Single-cell RNA sequencing provides a high-resolution roadmap for understanding the multicellular compartmentation of specialized metabolism.</title>
        <authorList>
            <person name="Sun S."/>
            <person name="Shen X."/>
            <person name="Li Y."/>
            <person name="Li Y."/>
            <person name="Wang S."/>
            <person name="Li R."/>
            <person name="Zhang H."/>
            <person name="Shen G."/>
            <person name="Guo B."/>
            <person name="Wei J."/>
            <person name="Xu J."/>
            <person name="St-Pierre B."/>
            <person name="Chen S."/>
            <person name="Sun C."/>
        </authorList>
    </citation>
    <scope>NUCLEOTIDE SEQUENCE [LARGE SCALE GENOMIC DNA]</scope>
</reference>
<accession>A0ACC0CDV0</accession>
<keyword evidence="2" id="KW-1185">Reference proteome</keyword>
<name>A0ACC0CDV0_CATRO</name>
<organism evidence="1 2">
    <name type="scientific">Catharanthus roseus</name>
    <name type="common">Madagascar periwinkle</name>
    <name type="synonym">Vinca rosea</name>
    <dbReference type="NCBI Taxonomy" id="4058"/>
    <lineage>
        <taxon>Eukaryota</taxon>
        <taxon>Viridiplantae</taxon>
        <taxon>Streptophyta</taxon>
        <taxon>Embryophyta</taxon>
        <taxon>Tracheophyta</taxon>
        <taxon>Spermatophyta</taxon>
        <taxon>Magnoliopsida</taxon>
        <taxon>eudicotyledons</taxon>
        <taxon>Gunneridae</taxon>
        <taxon>Pentapetalae</taxon>
        <taxon>asterids</taxon>
        <taxon>lamiids</taxon>
        <taxon>Gentianales</taxon>
        <taxon>Apocynaceae</taxon>
        <taxon>Rauvolfioideae</taxon>
        <taxon>Vinceae</taxon>
        <taxon>Catharanthinae</taxon>
        <taxon>Catharanthus</taxon>
    </lineage>
</organism>
<evidence type="ECO:0000313" key="2">
    <source>
        <dbReference type="Proteomes" id="UP001060085"/>
    </source>
</evidence>
<evidence type="ECO:0000313" key="1">
    <source>
        <dbReference type="EMBL" id="KAI5683065.1"/>
    </source>
</evidence>
<dbReference type="Proteomes" id="UP001060085">
    <property type="component" value="Linkage Group LG01"/>
</dbReference>